<dbReference type="PANTHER" id="PTHR10188">
    <property type="entry name" value="L-ASPARAGINASE"/>
    <property type="match status" value="1"/>
</dbReference>
<dbReference type="EMBL" id="JANCYU010000016">
    <property type="protein sequence ID" value="KAK4523546.1"/>
    <property type="molecule type" value="Genomic_DNA"/>
</dbReference>
<dbReference type="CDD" id="cd04513">
    <property type="entry name" value="Glycosylasparaginase"/>
    <property type="match status" value="1"/>
</dbReference>
<dbReference type="Proteomes" id="UP001300502">
    <property type="component" value="Unassembled WGS sequence"/>
</dbReference>
<dbReference type="PANTHER" id="PTHR10188:SF16">
    <property type="entry name" value="N(4)-(BETA-N-ACETYLGLUCOSAMINYL)-L-ASPARAGINASE-LIKE"/>
    <property type="match status" value="1"/>
</dbReference>
<dbReference type="FunFam" id="3.60.20.30:FF:000005">
    <property type="entry name" value="N(4)-(Beta-N-acetylglucosaminyl)-L-asparaginase"/>
    <property type="match status" value="1"/>
</dbReference>
<sequence length="315" mass="33383">MMDAPCGGGSVAIATWDFGLQAVENAARVLHENTGYQALLDAIVRGIESVELDPKVSSVGYGGLPNADGVLQLDAALMLGNGRGGSVLSLQGFPAAIPIARLVLEKSPHPCLCGNGAKKFAEQHGFQSVDNAQLLTPYALQRWEAFQKQRNDETMIANNNELSDTVGLVCCTNDDVANQSVVAAGCATSGTAFKQDGRVGDSALFGSGLYAKDGVGAAVSTGDGDVIMRYCCAYQIVEEMRLGLGPQRACQVVVDRLRNQVADCQAAFVAVNSAGEYGAYSTHRGFSYAVWDKQGIRVHQVSLSESEFPVWKHLC</sequence>
<evidence type="ECO:0000256" key="2">
    <source>
        <dbReference type="PIRSR" id="PIRSR600246-2"/>
    </source>
</evidence>
<feature type="active site" description="Nucleophile" evidence="1">
    <location>
        <position position="165"/>
    </location>
</feature>
<name>A0AAV9I863_9RHOD</name>
<proteinExistence type="predicted"/>
<dbReference type="InterPro" id="IPR000246">
    <property type="entry name" value="Peptidase_T2"/>
</dbReference>
<evidence type="ECO:0000256" key="1">
    <source>
        <dbReference type="PIRSR" id="PIRSR600246-1"/>
    </source>
</evidence>
<accession>A0AAV9I863</accession>
<feature type="binding site" evidence="2">
    <location>
        <begin position="221"/>
        <end position="224"/>
    </location>
    <ligand>
        <name>substrate</name>
    </ligand>
</feature>
<dbReference type="AlphaFoldDB" id="A0AAV9I863"/>
<evidence type="ECO:0000313" key="5">
    <source>
        <dbReference type="Proteomes" id="UP001300502"/>
    </source>
</evidence>
<dbReference type="GO" id="GO:0003948">
    <property type="term" value="F:N4-(beta-N-acetylglucosaminyl)-L-asparaginase activity"/>
    <property type="evidence" value="ECO:0007669"/>
    <property type="project" value="TreeGrafter"/>
</dbReference>
<feature type="binding site" evidence="2">
    <location>
        <begin position="198"/>
        <end position="201"/>
    </location>
    <ligand>
        <name>substrate</name>
    </ligand>
</feature>
<evidence type="ECO:0008006" key="6">
    <source>
        <dbReference type="Google" id="ProtNLM"/>
    </source>
</evidence>
<dbReference type="Gene3D" id="3.60.20.30">
    <property type="entry name" value="(Glycosyl)asparaginase"/>
    <property type="match status" value="1"/>
</dbReference>
<dbReference type="Pfam" id="PF01112">
    <property type="entry name" value="Asparaginase_2"/>
    <property type="match status" value="1"/>
</dbReference>
<comment type="caution">
    <text evidence="4">The sequence shown here is derived from an EMBL/GenBank/DDBJ whole genome shotgun (WGS) entry which is preliminary data.</text>
</comment>
<protein>
    <recommendedName>
        <fullName evidence="6">Asparaginase</fullName>
    </recommendedName>
</protein>
<evidence type="ECO:0000256" key="3">
    <source>
        <dbReference type="PIRSR" id="PIRSR600246-3"/>
    </source>
</evidence>
<keyword evidence="5" id="KW-1185">Reference proteome</keyword>
<dbReference type="GO" id="GO:0005737">
    <property type="term" value="C:cytoplasm"/>
    <property type="evidence" value="ECO:0007669"/>
    <property type="project" value="TreeGrafter"/>
</dbReference>
<organism evidence="4 5">
    <name type="scientific">Galdieria yellowstonensis</name>
    <dbReference type="NCBI Taxonomy" id="3028027"/>
    <lineage>
        <taxon>Eukaryota</taxon>
        <taxon>Rhodophyta</taxon>
        <taxon>Bangiophyceae</taxon>
        <taxon>Galdieriales</taxon>
        <taxon>Galdieriaceae</taxon>
        <taxon>Galdieria</taxon>
    </lineage>
</organism>
<evidence type="ECO:0000313" key="4">
    <source>
        <dbReference type="EMBL" id="KAK4523546.1"/>
    </source>
</evidence>
<dbReference type="InterPro" id="IPR029055">
    <property type="entry name" value="Ntn_hydrolases_N"/>
</dbReference>
<gene>
    <name evidence="4" type="ORF">GAYE_PCTG69G1442</name>
</gene>
<feature type="site" description="Cleavage; by autolysis" evidence="3">
    <location>
        <begin position="164"/>
        <end position="165"/>
    </location>
</feature>
<reference evidence="4 5" key="1">
    <citation type="submission" date="2022-07" db="EMBL/GenBank/DDBJ databases">
        <title>Genome-wide signatures of adaptation to extreme environments.</title>
        <authorList>
            <person name="Cho C.H."/>
            <person name="Yoon H.S."/>
        </authorList>
    </citation>
    <scope>NUCLEOTIDE SEQUENCE [LARGE SCALE GENOMIC DNA]</scope>
    <source>
        <strain evidence="4 5">108.79 E11</strain>
    </source>
</reference>
<dbReference type="SUPFAM" id="SSF56235">
    <property type="entry name" value="N-terminal nucleophile aminohydrolases (Ntn hydrolases)"/>
    <property type="match status" value="1"/>
</dbReference>